<name>A0A5J5F547_9PEZI</name>
<evidence type="ECO:0000256" key="8">
    <source>
        <dbReference type="SAM" id="MobiDB-lite"/>
    </source>
</evidence>
<feature type="non-terminal residue" evidence="10">
    <location>
        <position position="1"/>
    </location>
</feature>
<dbReference type="AlphaFoldDB" id="A0A5J5F547"/>
<keyword evidence="4" id="KW-0805">Transcription regulation</keyword>
<feature type="domain" description="Velvet" evidence="9">
    <location>
        <begin position="1"/>
        <end position="138"/>
    </location>
</feature>
<evidence type="ECO:0000256" key="5">
    <source>
        <dbReference type="ARBA" id="ARBA00023163"/>
    </source>
</evidence>
<dbReference type="InterPro" id="IPR037525">
    <property type="entry name" value="Velvet_dom"/>
</dbReference>
<dbReference type="GO" id="GO:0005634">
    <property type="term" value="C:nucleus"/>
    <property type="evidence" value="ECO:0007669"/>
    <property type="project" value="UniProtKB-SubCell"/>
</dbReference>
<dbReference type="PANTHER" id="PTHR33572:SF14">
    <property type="entry name" value="DEVELOPMENTAL AND SECONDARY METABOLISM REGULATOR VEA"/>
    <property type="match status" value="1"/>
</dbReference>
<comment type="caution">
    <text evidence="10">The sequence shown here is derived from an EMBL/GenBank/DDBJ whole genome shotgun (WGS) entry which is preliminary data.</text>
</comment>
<evidence type="ECO:0000256" key="1">
    <source>
        <dbReference type="ARBA" id="ARBA00004123"/>
    </source>
</evidence>
<dbReference type="Proteomes" id="UP000326924">
    <property type="component" value="Unassembled WGS sequence"/>
</dbReference>
<keyword evidence="6" id="KW-0539">Nucleus</keyword>
<dbReference type="OrthoDB" id="5384689at2759"/>
<dbReference type="Pfam" id="PF11754">
    <property type="entry name" value="Velvet"/>
    <property type="match status" value="1"/>
</dbReference>
<keyword evidence="5" id="KW-0804">Transcription</keyword>
<dbReference type="PROSITE" id="PS51821">
    <property type="entry name" value="VELVET"/>
    <property type="match status" value="1"/>
</dbReference>
<reference evidence="10 11" key="1">
    <citation type="submission" date="2019-09" db="EMBL/GenBank/DDBJ databases">
        <title>Draft genome of the ectomycorrhizal ascomycete Sphaerosporella brunnea.</title>
        <authorList>
            <consortium name="DOE Joint Genome Institute"/>
            <person name="Benucci G.M."/>
            <person name="Marozzi G."/>
            <person name="Antonielli L."/>
            <person name="Sanchez S."/>
            <person name="Marco P."/>
            <person name="Wang X."/>
            <person name="Falini L.B."/>
            <person name="Barry K."/>
            <person name="Haridas S."/>
            <person name="Lipzen A."/>
            <person name="Labutti K."/>
            <person name="Grigoriev I.V."/>
            <person name="Murat C."/>
            <person name="Martin F."/>
            <person name="Albertini E."/>
            <person name="Donnini D."/>
            <person name="Bonito G."/>
        </authorList>
    </citation>
    <scope>NUCLEOTIDE SEQUENCE [LARGE SCALE GENOMIC DNA]</scope>
    <source>
        <strain evidence="10 11">Sb_GMNB300</strain>
    </source>
</reference>
<dbReference type="PANTHER" id="PTHR33572">
    <property type="entry name" value="SPORE DEVELOPMENT REGULATOR VOSA"/>
    <property type="match status" value="1"/>
</dbReference>
<comment type="similarity">
    <text evidence="7">Belongs to the velvet family. VeA subfamily.</text>
</comment>
<comment type="subcellular location">
    <subcellularLocation>
        <location evidence="2">Cytoplasm</location>
    </subcellularLocation>
    <subcellularLocation>
        <location evidence="1">Nucleus</location>
    </subcellularLocation>
</comment>
<keyword evidence="11" id="KW-1185">Reference proteome</keyword>
<evidence type="ECO:0000256" key="3">
    <source>
        <dbReference type="ARBA" id="ARBA00022490"/>
    </source>
</evidence>
<proteinExistence type="inferred from homology"/>
<dbReference type="EMBL" id="VXIS01000032">
    <property type="protein sequence ID" value="KAA8911748.1"/>
    <property type="molecule type" value="Genomic_DNA"/>
</dbReference>
<dbReference type="InterPro" id="IPR038491">
    <property type="entry name" value="Velvet_dom_sf"/>
</dbReference>
<dbReference type="Gene3D" id="2.60.40.3960">
    <property type="entry name" value="Velvet domain"/>
    <property type="match status" value="1"/>
</dbReference>
<organism evidence="10 11">
    <name type="scientific">Sphaerosporella brunnea</name>
    <dbReference type="NCBI Taxonomy" id="1250544"/>
    <lineage>
        <taxon>Eukaryota</taxon>
        <taxon>Fungi</taxon>
        <taxon>Dikarya</taxon>
        <taxon>Ascomycota</taxon>
        <taxon>Pezizomycotina</taxon>
        <taxon>Pezizomycetes</taxon>
        <taxon>Pezizales</taxon>
        <taxon>Pyronemataceae</taxon>
        <taxon>Sphaerosporella</taxon>
    </lineage>
</organism>
<dbReference type="GO" id="GO:0005737">
    <property type="term" value="C:cytoplasm"/>
    <property type="evidence" value="ECO:0007669"/>
    <property type="project" value="UniProtKB-SubCell"/>
</dbReference>
<evidence type="ECO:0000256" key="6">
    <source>
        <dbReference type="ARBA" id="ARBA00023242"/>
    </source>
</evidence>
<keyword evidence="3" id="KW-0963">Cytoplasm</keyword>
<accession>A0A5J5F547</accession>
<evidence type="ECO:0000313" key="11">
    <source>
        <dbReference type="Proteomes" id="UP000326924"/>
    </source>
</evidence>
<protein>
    <submittedName>
        <fullName evidence="10">Velvet factor</fullName>
    </submittedName>
</protein>
<dbReference type="InterPro" id="IPR021740">
    <property type="entry name" value="Velvet"/>
</dbReference>
<evidence type="ECO:0000259" key="9">
    <source>
        <dbReference type="PROSITE" id="PS51821"/>
    </source>
</evidence>
<sequence>TFAHNANFFLFATLEHARPVAQARGMPAPAPAPVLTGVPVSGMAYLDRPAPAGYFIFPDLSVRHEGSYRLRFGLYEHSNEESYPLPADNLEPREFCTHRLDVKSKPFTVFSAKKFPGLAESTTLSRIVAEQGCRVRIRRDVRMRRRNDRVRGRDSEDVMDETAMIR</sequence>
<feature type="region of interest" description="Disordered" evidence="8">
    <location>
        <begin position="146"/>
        <end position="166"/>
    </location>
</feature>
<evidence type="ECO:0000256" key="7">
    <source>
        <dbReference type="ARBA" id="ARBA00038005"/>
    </source>
</evidence>
<evidence type="ECO:0000313" key="10">
    <source>
        <dbReference type="EMBL" id="KAA8911748.1"/>
    </source>
</evidence>
<evidence type="ECO:0000256" key="2">
    <source>
        <dbReference type="ARBA" id="ARBA00004496"/>
    </source>
</evidence>
<gene>
    <name evidence="10" type="ORF">FN846DRAFT_764596</name>
</gene>
<dbReference type="InParanoid" id="A0A5J5F547"/>
<evidence type="ECO:0000256" key="4">
    <source>
        <dbReference type="ARBA" id="ARBA00023015"/>
    </source>
</evidence>
<feature type="non-terminal residue" evidence="10">
    <location>
        <position position="166"/>
    </location>
</feature>